<evidence type="ECO:0000313" key="3">
    <source>
        <dbReference type="Proteomes" id="UP000399805"/>
    </source>
</evidence>
<keyword evidence="1" id="KW-0812">Transmembrane</keyword>
<dbReference type="EMBL" id="CABVGP010000001">
    <property type="protein sequence ID" value="VVJ17041.1"/>
    <property type="molecule type" value="Genomic_DNA"/>
</dbReference>
<proteinExistence type="predicted"/>
<feature type="transmembrane region" description="Helical" evidence="1">
    <location>
        <begin position="20"/>
        <end position="37"/>
    </location>
</feature>
<evidence type="ECO:0008006" key="4">
    <source>
        <dbReference type="Google" id="ProtNLM"/>
    </source>
</evidence>
<feature type="transmembrane region" description="Helical" evidence="1">
    <location>
        <begin position="96"/>
        <end position="113"/>
    </location>
</feature>
<dbReference type="RefSeq" id="WP_155542289.1">
    <property type="nucleotide sequence ID" value="NZ_CABVGP010000001.1"/>
</dbReference>
<dbReference type="AlphaFoldDB" id="A0A6I8LJ13"/>
<feature type="transmembrane region" description="Helical" evidence="1">
    <location>
        <begin position="64"/>
        <end position="84"/>
    </location>
</feature>
<dbReference type="Proteomes" id="UP000399805">
    <property type="component" value="Unassembled WGS sequence"/>
</dbReference>
<keyword evidence="1" id="KW-0472">Membrane</keyword>
<evidence type="ECO:0000256" key="1">
    <source>
        <dbReference type="SAM" id="Phobius"/>
    </source>
</evidence>
<reference evidence="2 3" key="1">
    <citation type="submission" date="2019-09" db="EMBL/GenBank/DDBJ databases">
        <authorList>
            <person name="Leyn A S."/>
        </authorList>
    </citation>
    <scope>NUCLEOTIDE SEQUENCE [LARGE SCALE GENOMIC DNA]</scope>
    <source>
        <strain evidence="2">AA231_1</strain>
    </source>
</reference>
<protein>
    <recommendedName>
        <fullName evidence="4">Integral membrane protein</fullName>
    </recommendedName>
</protein>
<organism evidence="2 3">
    <name type="scientific">Amycolatopsis camponoti</name>
    <dbReference type="NCBI Taxonomy" id="2606593"/>
    <lineage>
        <taxon>Bacteria</taxon>
        <taxon>Bacillati</taxon>
        <taxon>Actinomycetota</taxon>
        <taxon>Actinomycetes</taxon>
        <taxon>Pseudonocardiales</taxon>
        <taxon>Pseudonocardiaceae</taxon>
        <taxon>Amycolatopsis</taxon>
    </lineage>
</organism>
<gene>
    <name evidence="2" type="ORF">AA23TX_02062</name>
</gene>
<evidence type="ECO:0000313" key="2">
    <source>
        <dbReference type="EMBL" id="VVJ17041.1"/>
    </source>
</evidence>
<keyword evidence="1" id="KW-1133">Transmembrane helix</keyword>
<name>A0A6I8LJ13_9PSEU</name>
<feature type="transmembrane region" description="Helical" evidence="1">
    <location>
        <begin position="119"/>
        <end position="140"/>
    </location>
</feature>
<accession>A0A6I8LJ13</accession>
<sequence length="150" mass="16092">MATTTRTKTVPKPVQAARALLALLGLSHLVIPVVLGLREDALRDQVAAQHPDFGAAEVARSADVAVVSGAIFHGLLLLLCLLLVVKLASGRPWTRWLTTVSQLLSVVFGFFSWSSSPMFHAVIPVAAAAQLAVVVLVWAPRSSRDFFAKR</sequence>
<keyword evidence="3" id="KW-1185">Reference proteome</keyword>